<name>A0A2N0D846_RHISU</name>
<dbReference type="AlphaFoldDB" id="A0A2N0D846"/>
<comment type="caution">
    <text evidence="2">The sequence shown here is derived from an EMBL/GenBank/DDBJ whole genome shotgun (WGS) entry which is preliminary data.</text>
</comment>
<evidence type="ECO:0000259" key="1">
    <source>
        <dbReference type="Pfam" id="PF01073"/>
    </source>
</evidence>
<dbReference type="InterPro" id="IPR036291">
    <property type="entry name" value="NAD(P)-bd_dom_sf"/>
</dbReference>
<dbReference type="EMBL" id="PIQN01000013">
    <property type="protein sequence ID" value="PKA42284.1"/>
    <property type="molecule type" value="Genomic_DNA"/>
</dbReference>
<dbReference type="Gene3D" id="3.40.50.720">
    <property type="entry name" value="NAD(P)-binding Rossmann-like Domain"/>
    <property type="match status" value="1"/>
</dbReference>
<protein>
    <recommendedName>
        <fullName evidence="1">3-beta hydroxysteroid dehydrogenase/isomerase domain-containing protein</fullName>
    </recommendedName>
</protein>
<accession>A0A2N0D846</accession>
<dbReference type="Pfam" id="PF01073">
    <property type="entry name" value="3Beta_HSD"/>
    <property type="match status" value="1"/>
</dbReference>
<dbReference type="SUPFAM" id="SSF51735">
    <property type="entry name" value="NAD(P)-binding Rossmann-fold domains"/>
    <property type="match status" value="1"/>
</dbReference>
<evidence type="ECO:0000313" key="2">
    <source>
        <dbReference type="EMBL" id="PKA42284.1"/>
    </source>
</evidence>
<dbReference type="GO" id="GO:0016616">
    <property type="term" value="F:oxidoreductase activity, acting on the CH-OH group of donors, NAD or NADP as acceptor"/>
    <property type="evidence" value="ECO:0007669"/>
    <property type="project" value="InterPro"/>
</dbReference>
<dbReference type="InterPro" id="IPR002225">
    <property type="entry name" value="3Beta_OHSteriod_DH/Estase"/>
</dbReference>
<dbReference type="GO" id="GO:0006694">
    <property type="term" value="P:steroid biosynthetic process"/>
    <property type="evidence" value="ECO:0007669"/>
    <property type="project" value="InterPro"/>
</dbReference>
<gene>
    <name evidence="2" type="ORF">CWR43_17720</name>
</gene>
<reference evidence="2 3" key="1">
    <citation type="submission" date="2017-11" db="EMBL/GenBank/DDBJ databases">
        <authorList>
            <person name="Han C.G."/>
        </authorList>
    </citation>
    <scope>NUCLEOTIDE SEQUENCE [LARGE SCALE GENOMIC DNA]</scope>
    <source>
        <strain evidence="2 3">HCNT1</strain>
    </source>
</reference>
<reference evidence="2 3" key="2">
    <citation type="submission" date="2017-12" db="EMBL/GenBank/DDBJ databases">
        <title>Genome sequence of Rhizobium sullae HCNT1 isolated from Sulla coronaria nodules and featuring peculiar denitrification phenotypes.</title>
        <authorList>
            <person name="De Diego-Diaz B."/>
            <person name="Treu L."/>
            <person name="Campanaro S."/>
            <person name="Da Silva Duarte V."/>
            <person name="Basaglia M."/>
            <person name="Favaro L."/>
            <person name="Casella S."/>
            <person name="Squartini A."/>
        </authorList>
    </citation>
    <scope>NUCLEOTIDE SEQUENCE [LARGE SCALE GENOMIC DNA]</scope>
    <source>
        <strain evidence="2 3">HCNT1</strain>
    </source>
</reference>
<feature type="domain" description="3-beta hydroxysteroid dehydrogenase/isomerase" evidence="1">
    <location>
        <begin position="22"/>
        <end position="98"/>
    </location>
</feature>
<organism evidence="2 3">
    <name type="scientific">Rhizobium sullae</name>
    <name type="common">Rhizobium hedysari</name>
    <dbReference type="NCBI Taxonomy" id="50338"/>
    <lineage>
        <taxon>Bacteria</taxon>
        <taxon>Pseudomonadati</taxon>
        <taxon>Pseudomonadota</taxon>
        <taxon>Alphaproteobacteria</taxon>
        <taxon>Hyphomicrobiales</taxon>
        <taxon>Rhizobiaceae</taxon>
        <taxon>Rhizobium/Agrobacterium group</taxon>
        <taxon>Rhizobium</taxon>
    </lineage>
</organism>
<dbReference type="Proteomes" id="UP000232164">
    <property type="component" value="Unassembled WGS sequence"/>
</dbReference>
<evidence type="ECO:0000313" key="3">
    <source>
        <dbReference type="Proteomes" id="UP000232164"/>
    </source>
</evidence>
<proteinExistence type="predicted"/>
<sequence>MTPRIFDLPVSLQRMPVLSGCEIMEGDVTDQHSLALAAEGVDGIIHLAGMMTIACQRDPRRAFELNVQGSLNVFEAARAACASVAYLSSAGVFGPSDAVHPPAADAVWRD</sequence>